<geneLocation type="mitochondrion" evidence="11"/>
<dbReference type="GO" id="GO:0003887">
    <property type="term" value="F:DNA-directed DNA polymerase activity"/>
    <property type="evidence" value="ECO:0007669"/>
    <property type="project" value="UniProtKB-KW"/>
</dbReference>
<feature type="domain" description="DNA-directed DNA polymerase family B mitochondria/virus" evidence="10">
    <location>
        <begin position="8"/>
        <end position="306"/>
    </location>
</feature>
<protein>
    <recommendedName>
        <fullName evidence="3">Probable DNA polymerase</fullName>
        <ecNumber evidence="2">2.7.7.7</ecNumber>
    </recommendedName>
</protein>
<evidence type="ECO:0000256" key="7">
    <source>
        <dbReference type="ARBA" id="ARBA00022932"/>
    </source>
</evidence>
<evidence type="ECO:0000259" key="10">
    <source>
        <dbReference type="Pfam" id="PF03175"/>
    </source>
</evidence>
<evidence type="ECO:0000256" key="4">
    <source>
        <dbReference type="ARBA" id="ARBA00022679"/>
    </source>
</evidence>
<keyword evidence="11" id="KW-0496">Mitochondrion</keyword>
<keyword evidence="7" id="KW-0239">DNA-directed DNA polymerase</keyword>
<name>A0A4P8VVD5_9PEZI</name>
<comment type="catalytic activity">
    <reaction evidence="9">
        <text>DNA(n) + a 2'-deoxyribonucleoside 5'-triphosphate = DNA(n+1) + diphosphate</text>
        <dbReference type="Rhea" id="RHEA:22508"/>
        <dbReference type="Rhea" id="RHEA-COMP:17339"/>
        <dbReference type="Rhea" id="RHEA-COMP:17340"/>
        <dbReference type="ChEBI" id="CHEBI:33019"/>
        <dbReference type="ChEBI" id="CHEBI:61560"/>
        <dbReference type="ChEBI" id="CHEBI:173112"/>
        <dbReference type="EC" id="2.7.7.7"/>
    </reaction>
</comment>
<keyword evidence="4" id="KW-0808">Transferase</keyword>
<keyword evidence="5" id="KW-0548">Nucleotidyltransferase</keyword>
<dbReference type="EC" id="2.7.7.7" evidence="2"/>
<evidence type="ECO:0000256" key="1">
    <source>
        <dbReference type="ARBA" id="ARBA00005755"/>
    </source>
</evidence>
<comment type="similarity">
    <text evidence="1">Belongs to the DNA polymerase type-B family.</text>
</comment>
<sequence length="306" mass="36208">MVNESLTSKYENINFYCHNLGGYDVIFILKILYDYNDSVADKKDQYKITSILRDEKIIDLKIRKNNNRLIIRDSYALLTDKLASLAVSFEVPTLKSNFPYGFSIENNLNYIGSTPSIDYYENINQEEYKKLLKSDLSFKNETIKYLNDDINCLYEVLKKANIQFFQDYNIDMRDKLTISGLALRIYLRDYYKNNIPAFFVNKDSVYRDIKQAYYGGITEVYKPTGSNLYYYDVNSLYPYASLNDMPGLECTKIQFFKYKEKINNLFGFFYCEIETTNNNYLGLLPYRTKKGIIFPQGKWYGWYFSE</sequence>
<evidence type="ECO:0000256" key="6">
    <source>
        <dbReference type="ARBA" id="ARBA00022705"/>
    </source>
</evidence>
<evidence type="ECO:0000256" key="2">
    <source>
        <dbReference type="ARBA" id="ARBA00012417"/>
    </source>
</evidence>
<keyword evidence="6" id="KW-0235">DNA replication</keyword>
<dbReference type="PANTHER" id="PTHR33568:SF3">
    <property type="entry name" value="DNA-DIRECTED DNA POLYMERASE"/>
    <property type="match status" value="1"/>
</dbReference>
<dbReference type="InterPro" id="IPR043502">
    <property type="entry name" value="DNA/RNA_pol_sf"/>
</dbReference>
<dbReference type="Gene3D" id="3.30.420.10">
    <property type="entry name" value="Ribonuclease H-like superfamily/Ribonuclease H"/>
    <property type="match status" value="1"/>
</dbReference>
<evidence type="ECO:0000256" key="9">
    <source>
        <dbReference type="ARBA" id="ARBA00049244"/>
    </source>
</evidence>
<dbReference type="AlphaFoldDB" id="A0A4P8VVD5"/>
<dbReference type="GO" id="GO:0006260">
    <property type="term" value="P:DNA replication"/>
    <property type="evidence" value="ECO:0007669"/>
    <property type="project" value="UniProtKB-KW"/>
</dbReference>
<dbReference type="EMBL" id="MH308712">
    <property type="protein sequence ID" value="QCS25166.1"/>
    <property type="molecule type" value="Genomic_DNA"/>
</dbReference>
<organism evidence="11">
    <name type="scientific">Arthonia quintaria</name>
    <dbReference type="NCBI Taxonomy" id="2563724"/>
    <lineage>
        <taxon>Eukaryota</taxon>
        <taxon>Fungi</taxon>
        <taxon>Dikarya</taxon>
        <taxon>Ascomycota</taxon>
        <taxon>Pezizomycotina</taxon>
        <taxon>Arthoniomycetes</taxon>
        <taxon>Arthoniales</taxon>
        <taxon>Arthoniaceae</taxon>
        <taxon>Arthonia</taxon>
    </lineage>
</organism>
<dbReference type="InterPro" id="IPR012337">
    <property type="entry name" value="RNaseH-like_sf"/>
</dbReference>
<evidence type="ECO:0000256" key="3">
    <source>
        <dbReference type="ARBA" id="ARBA00014385"/>
    </source>
</evidence>
<reference evidence="11" key="1">
    <citation type="submission" date="2018-05" db="EMBL/GenBank/DDBJ databases">
        <title>The complete mitochondrial genome of the lichenized fungus Arthonia quintaria.</title>
        <authorList>
            <person name="Nadiadi A.Y."/>
            <person name="Bailey D.W."/>
            <person name="Keepers K.G."/>
            <person name="Pogoda C.S."/>
            <person name="Tripp E.A."/>
            <person name="Lendemer J.C."/>
            <person name="Kane N.C."/>
        </authorList>
    </citation>
    <scope>NUCLEOTIDE SEQUENCE</scope>
</reference>
<accession>A0A4P8VVD5</accession>
<evidence type="ECO:0000313" key="11">
    <source>
        <dbReference type="EMBL" id="QCS25166.1"/>
    </source>
</evidence>
<dbReference type="PANTHER" id="PTHR33568">
    <property type="entry name" value="DNA POLYMERASE"/>
    <property type="match status" value="1"/>
</dbReference>
<dbReference type="Pfam" id="PF03175">
    <property type="entry name" value="DNA_pol_B_2"/>
    <property type="match status" value="1"/>
</dbReference>
<keyword evidence="8" id="KW-0238">DNA-binding</keyword>
<dbReference type="InterPro" id="IPR023211">
    <property type="entry name" value="DNA_pol_palm_dom_sf"/>
</dbReference>
<dbReference type="InterPro" id="IPR004868">
    <property type="entry name" value="DNA-dir_DNA_pol_B_mt/vir"/>
</dbReference>
<dbReference type="GO" id="GO:0000166">
    <property type="term" value="F:nucleotide binding"/>
    <property type="evidence" value="ECO:0007669"/>
    <property type="project" value="InterPro"/>
</dbReference>
<gene>
    <name evidence="11" type="primary">ORF4</name>
</gene>
<dbReference type="GO" id="GO:0003677">
    <property type="term" value="F:DNA binding"/>
    <property type="evidence" value="ECO:0007669"/>
    <property type="project" value="UniProtKB-KW"/>
</dbReference>
<dbReference type="SUPFAM" id="SSF56672">
    <property type="entry name" value="DNA/RNA polymerases"/>
    <property type="match status" value="1"/>
</dbReference>
<dbReference type="SUPFAM" id="SSF53098">
    <property type="entry name" value="Ribonuclease H-like"/>
    <property type="match status" value="1"/>
</dbReference>
<evidence type="ECO:0000256" key="5">
    <source>
        <dbReference type="ARBA" id="ARBA00022695"/>
    </source>
</evidence>
<evidence type="ECO:0000256" key="8">
    <source>
        <dbReference type="ARBA" id="ARBA00023125"/>
    </source>
</evidence>
<dbReference type="Gene3D" id="3.90.1600.10">
    <property type="entry name" value="Palm domain of DNA polymerase"/>
    <property type="match status" value="1"/>
</dbReference>
<proteinExistence type="inferred from homology"/>
<dbReference type="InterPro" id="IPR036397">
    <property type="entry name" value="RNaseH_sf"/>
</dbReference>